<name>A0A833T0E0_PHYIN</name>
<evidence type="ECO:0000256" key="1">
    <source>
        <dbReference type="SAM" id="MobiDB-lite"/>
    </source>
</evidence>
<reference evidence="2" key="1">
    <citation type="submission" date="2020-04" db="EMBL/GenBank/DDBJ databases">
        <title>Hybrid Assembly of Korean Phytophthora infestans isolates.</title>
        <authorList>
            <person name="Prokchorchik M."/>
            <person name="Lee Y."/>
            <person name="Seo J."/>
            <person name="Cho J.-H."/>
            <person name="Park Y.-E."/>
            <person name="Jang D.-C."/>
            <person name="Im J.-S."/>
            <person name="Choi J.-G."/>
            <person name="Park H.-J."/>
            <person name="Lee G.-B."/>
            <person name="Lee Y.-G."/>
            <person name="Hong S.-Y."/>
            <person name="Cho K."/>
            <person name="Sohn K.H."/>
        </authorList>
    </citation>
    <scope>NUCLEOTIDE SEQUENCE</scope>
    <source>
        <strain evidence="2">KR_1_A1</strain>
    </source>
</reference>
<sequence length="113" mass="12448">MGFTGYQRAPSHFEPGLRHLTKYLDFEDGSVGGTSRFANHVSYVSPSTAAGCAPSSRHQRKVGSENLAKMPSPGSERASASSYRPRHFARQFLIALAQIVEAQRVVPTGWERR</sequence>
<keyword evidence="3" id="KW-1185">Reference proteome</keyword>
<dbReference type="EMBL" id="WSZM01000125">
    <property type="protein sequence ID" value="KAF4041363.1"/>
    <property type="molecule type" value="Genomic_DNA"/>
</dbReference>
<protein>
    <submittedName>
        <fullName evidence="2">Uncharacterized protein</fullName>
    </submittedName>
</protein>
<gene>
    <name evidence="2" type="ORF">GN244_ATG06360</name>
</gene>
<proteinExistence type="predicted"/>
<dbReference type="AlphaFoldDB" id="A0A833T0E0"/>
<organism evidence="2 3">
    <name type="scientific">Phytophthora infestans</name>
    <name type="common">Potato late blight agent</name>
    <name type="synonym">Botrytis infestans</name>
    <dbReference type="NCBI Taxonomy" id="4787"/>
    <lineage>
        <taxon>Eukaryota</taxon>
        <taxon>Sar</taxon>
        <taxon>Stramenopiles</taxon>
        <taxon>Oomycota</taxon>
        <taxon>Peronosporomycetes</taxon>
        <taxon>Peronosporales</taxon>
        <taxon>Peronosporaceae</taxon>
        <taxon>Phytophthora</taxon>
    </lineage>
</organism>
<feature type="region of interest" description="Disordered" evidence="1">
    <location>
        <begin position="47"/>
        <end position="83"/>
    </location>
</feature>
<accession>A0A833T0E0</accession>
<evidence type="ECO:0000313" key="2">
    <source>
        <dbReference type="EMBL" id="KAF4041363.1"/>
    </source>
</evidence>
<evidence type="ECO:0000313" key="3">
    <source>
        <dbReference type="Proteomes" id="UP000602510"/>
    </source>
</evidence>
<dbReference type="Proteomes" id="UP000602510">
    <property type="component" value="Unassembled WGS sequence"/>
</dbReference>
<comment type="caution">
    <text evidence="2">The sequence shown here is derived from an EMBL/GenBank/DDBJ whole genome shotgun (WGS) entry which is preliminary data.</text>
</comment>